<evidence type="ECO:0000313" key="1">
    <source>
        <dbReference type="EMBL" id="KAL2052978.1"/>
    </source>
</evidence>
<gene>
    <name evidence="1" type="ORF">ABVK25_006615</name>
</gene>
<proteinExistence type="predicted"/>
<dbReference type="Proteomes" id="UP001590951">
    <property type="component" value="Unassembled WGS sequence"/>
</dbReference>
<protein>
    <submittedName>
        <fullName evidence="1">Uncharacterized protein</fullName>
    </submittedName>
</protein>
<sequence length="81" mass="9171">MRKHLSHALSERFLKDQEDLVSEVMDEFFKRLGMNTSGETSADNVFWFNLTTFDITGSLAFRTSFGGLTSGADENDLEMVQ</sequence>
<dbReference type="InterPro" id="IPR036396">
    <property type="entry name" value="Cyt_P450_sf"/>
</dbReference>
<dbReference type="SUPFAM" id="SSF48264">
    <property type="entry name" value="Cytochrome P450"/>
    <property type="match status" value="1"/>
</dbReference>
<keyword evidence="2" id="KW-1185">Reference proteome</keyword>
<dbReference type="Gene3D" id="1.10.630.10">
    <property type="entry name" value="Cytochrome P450"/>
    <property type="match status" value="1"/>
</dbReference>
<comment type="caution">
    <text evidence="1">The sequence shown here is derived from an EMBL/GenBank/DDBJ whole genome shotgun (WGS) entry which is preliminary data.</text>
</comment>
<accession>A0ABR4B526</accession>
<dbReference type="EMBL" id="JBHFEH010000023">
    <property type="protein sequence ID" value="KAL2052978.1"/>
    <property type="molecule type" value="Genomic_DNA"/>
</dbReference>
<reference evidence="1 2" key="1">
    <citation type="submission" date="2024-09" db="EMBL/GenBank/DDBJ databases">
        <title>Rethinking Asexuality: The Enigmatic Case of Functional Sexual Genes in Lepraria (Stereocaulaceae).</title>
        <authorList>
            <person name="Doellman M."/>
            <person name="Sun Y."/>
            <person name="Barcenas-Pena A."/>
            <person name="Lumbsch H.T."/>
            <person name="Grewe F."/>
        </authorList>
    </citation>
    <scope>NUCLEOTIDE SEQUENCE [LARGE SCALE GENOMIC DNA]</scope>
    <source>
        <strain evidence="1 2">Grewe 0041</strain>
    </source>
</reference>
<organism evidence="1 2">
    <name type="scientific">Lepraria finkii</name>
    <dbReference type="NCBI Taxonomy" id="1340010"/>
    <lineage>
        <taxon>Eukaryota</taxon>
        <taxon>Fungi</taxon>
        <taxon>Dikarya</taxon>
        <taxon>Ascomycota</taxon>
        <taxon>Pezizomycotina</taxon>
        <taxon>Lecanoromycetes</taxon>
        <taxon>OSLEUM clade</taxon>
        <taxon>Lecanoromycetidae</taxon>
        <taxon>Lecanorales</taxon>
        <taxon>Lecanorineae</taxon>
        <taxon>Stereocaulaceae</taxon>
        <taxon>Lepraria</taxon>
    </lineage>
</organism>
<evidence type="ECO:0000313" key="2">
    <source>
        <dbReference type="Proteomes" id="UP001590951"/>
    </source>
</evidence>
<name>A0ABR4B526_9LECA</name>